<evidence type="ECO:0000256" key="1">
    <source>
        <dbReference type="SAM" id="MobiDB-lite"/>
    </source>
</evidence>
<name>A0A699GY11_TANCI</name>
<reference evidence="2" key="1">
    <citation type="journal article" date="2019" name="Sci. Rep.">
        <title>Draft genome of Tanacetum cinerariifolium, the natural source of mosquito coil.</title>
        <authorList>
            <person name="Yamashiro T."/>
            <person name="Shiraishi A."/>
            <person name="Satake H."/>
            <person name="Nakayama K."/>
        </authorList>
    </citation>
    <scope>NUCLEOTIDE SEQUENCE</scope>
</reference>
<sequence>MCLMRDSQCLDTDLKKKSESMADVCWFELESSKNINKASLAHFPSRHVFFGRRVVSSALWQKIRLMRSMAKCGRMVESENQSPRQPPQAHQETLMILCGSDKHEIVRILAEQLFMVVAMAKYGRMAMMILYYLRYVANYLTQARIMASQSHENVNAAMAGSGLSVSLSLPQTNIYTQPEHSRTIFTDDRDQDGEEEHERSGTDLAKNTKKGSKLDKNEHEIVKSAQKPDPKIFLCTSQKPKSLAKANFNLRE</sequence>
<accession>A0A699GY11</accession>
<evidence type="ECO:0000313" key="2">
    <source>
        <dbReference type="EMBL" id="GEW77884.1"/>
    </source>
</evidence>
<dbReference type="EMBL" id="BKCJ010073543">
    <property type="protein sequence ID" value="GEW77884.1"/>
    <property type="molecule type" value="Genomic_DNA"/>
</dbReference>
<dbReference type="AlphaFoldDB" id="A0A699GY11"/>
<comment type="caution">
    <text evidence="2">The sequence shown here is derived from an EMBL/GenBank/DDBJ whole genome shotgun (WGS) entry which is preliminary data.</text>
</comment>
<proteinExistence type="predicted"/>
<feature type="region of interest" description="Disordered" evidence="1">
    <location>
        <begin position="180"/>
        <end position="226"/>
    </location>
</feature>
<gene>
    <name evidence="2" type="ORF">Tci_249860</name>
</gene>
<organism evidence="2">
    <name type="scientific">Tanacetum cinerariifolium</name>
    <name type="common">Dalmatian daisy</name>
    <name type="synonym">Chrysanthemum cinerariifolium</name>
    <dbReference type="NCBI Taxonomy" id="118510"/>
    <lineage>
        <taxon>Eukaryota</taxon>
        <taxon>Viridiplantae</taxon>
        <taxon>Streptophyta</taxon>
        <taxon>Embryophyta</taxon>
        <taxon>Tracheophyta</taxon>
        <taxon>Spermatophyta</taxon>
        <taxon>Magnoliopsida</taxon>
        <taxon>eudicotyledons</taxon>
        <taxon>Gunneridae</taxon>
        <taxon>Pentapetalae</taxon>
        <taxon>asterids</taxon>
        <taxon>campanulids</taxon>
        <taxon>Asterales</taxon>
        <taxon>Asteraceae</taxon>
        <taxon>Asteroideae</taxon>
        <taxon>Anthemideae</taxon>
        <taxon>Anthemidinae</taxon>
        <taxon>Tanacetum</taxon>
    </lineage>
</organism>
<feature type="compositionally biased region" description="Basic and acidic residues" evidence="1">
    <location>
        <begin position="212"/>
        <end position="226"/>
    </location>
</feature>
<protein>
    <submittedName>
        <fullName evidence="2">Uncharacterized protein</fullName>
    </submittedName>
</protein>